<gene>
    <name evidence="1" type="ORF">UFOVP230_64</name>
</gene>
<sequence>MTSLDKKARKKAYKKQYYATKTGHIRRNLGQIKNRAKRKNIEFDLDFEYVESLAVNVCPVFEFDLSWCQAEGKILFNSPSLDRIDPSKGYVKGNVQFVSHLANTMKSNASLEQLKKFANWILNN</sequence>
<proteinExistence type="predicted"/>
<evidence type="ECO:0000313" key="1">
    <source>
        <dbReference type="EMBL" id="CAB5238875.1"/>
    </source>
</evidence>
<accession>A0A6J7XRI3</accession>
<dbReference type="EMBL" id="LR798463">
    <property type="protein sequence ID" value="CAB5238875.1"/>
    <property type="molecule type" value="Genomic_DNA"/>
</dbReference>
<organism evidence="1">
    <name type="scientific">uncultured Caudovirales phage</name>
    <dbReference type="NCBI Taxonomy" id="2100421"/>
    <lineage>
        <taxon>Viruses</taxon>
        <taxon>Duplodnaviria</taxon>
        <taxon>Heunggongvirae</taxon>
        <taxon>Uroviricota</taxon>
        <taxon>Caudoviricetes</taxon>
        <taxon>Peduoviridae</taxon>
        <taxon>Maltschvirus</taxon>
        <taxon>Maltschvirus maltsch</taxon>
    </lineage>
</organism>
<protein>
    <submittedName>
        <fullName evidence="1">Uncharacterized protein</fullName>
    </submittedName>
</protein>
<dbReference type="Gene3D" id="3.30.40.220">
    <property type="match status" value="1"/>
</dbReference>
<name>A0A6J7XRI3_9CAUD</name>
<reference evidence="1" key="1">
    <citation type="submission" date="2020-05" db="EMBL/GenBank/DDBJ databases">
        <authorList>
            <person name="Chiriac C."/>
            <person name="Salcher M."/>
            <person name="Ghai R."/>
            <person name="Kavagutti S V."/>
        </authorList>
    </citation>
    <scope>NUCLEOTIDE SEQUENCE</scope>
</reference>